<dbReference type="NCBIfam" id="TIGR00099">
    <property type="entry name" value="Cof-subfamily"/>
    <property type="match status" value="1"/>
</dbReference>
<reference evidence="1 2" key="1">
    <citation type="submission" date="2015-08" db="EMBL/GenBank/DDBJ databases">
        <title>Genomic sequence of Lactobacillus heilongjiangensis DSM 28069, isolated from Chinese traditional pickle.</title>
        <authorList>
            <person name="Jiang X."/>
            <person name="Zheng B."/>
            <person name="Cheng H."/>
        </authorList>
    </citation>
    <scope>NUCLEOTIDE SEQUENCE [LARGE SCALE GENOMIC DNA]</scope>
    <source>
        <strain evidence="1 2">DSM 28069</strain>
    </source>
</reference>
<dbReference type="SFLD" id="SFLDG01140">
    <property type="entry name" value="C2.B:_Phosphomannomutase_and_P"/>
    <property type="match status" value="1"/>
</dbReference>
<dbReference type="GO" id="GO:0005829">
    <property type="term" value="C:cytosol"/>
    <property type="evidence" value="ECO:0007669"/>
    <property type="project" value="TreeGrafter"/>
</dbReference>
<dbReference type="InterPro" id="IPR036412">
    <property type="entry name" value="HAD-like_sf"/>
</dbReference>
<dbReference type="InterPro" id="IPR006379">
    <property type="entry name" value="HAD-SF_hydro_IIB"/>
</dbReference>
<dbReference type="OrthoDB" id="9790031at2"/>
<dbReference type="PROSITE" id="PS01229">
    <property type="entry name" value="COF_2"/>
    <property type="match status" value="1"/>
</dbReference>
<dbReference type="InterPro" id="IPR023214">
    <property type="entry name" value="HAD_sf"/>
</dbReference>
<dbReference type="SFLD" id="SFLDS00003">
    <property type="entry name" value="Haloacid_Dehalogenase"/>
    <property type="match status" value="1"/>
</dbReference>
<dbReference type="InterPro" id="IPR000150">
    <property type="entry name" value="Cof"/>
</dbReference>
<dbReference type="STRING" id="1074467.JP39_02355"/>
<dbReference type="SUPFAM" id="SSF56784">
    <property type="entry name" value="HAD-like"/>
    <property type="match status" value="1"/>
</dbReference>
<dbReference type="PANTHER" id="PTHR10000">
    <property type="entry name" value="PHOSPHOSERINE PHOSPHATASE"/>
    <property type="match status" value="1"/>
</dbReference>
<evidence type="ECO:0000313" key="1">
    <source>
        <dbReference type="EMBL" id="ALB28315.1"/>
    </source>
</evidence>
<dbReference type="CDD" id="cd07516">
    <property type="entry name" value="HAD_Pase"/>
    <property type="match status" value="1"/>
</dbReference>
<keyword evidence="2" id="KW-1185">Reference proteome</keyword>
<dbReference type="NCBIfam" id="TIGR01484">
    <property type="entry name" value="HAD-SF-IIB"/>
    <property type="match status" value="1"/>
</dbReference>
<name>A0A0K2LAM0_9LACO</name>
<dbReference type="KEGG" id="lhi:JP39_02355"/>
<dbReference type="Gene3D" id="3.30.1240.10">
    <property type="match status" value="1"/>
</dbReference>
<gene>
    <name evidence="1" type="ORF">JP39_02355</name>
</gene>
<dbReference type="AlphaFoldDB" id="A0A0K2LAM0"/>
<dbReference type="Pfam" id="PF08282">
    <property type="entry name" value="Hydrolase_3"/>
    <property type="match status" value="1"/>
</dbReference>
<dbReference type="GO" id="GO:0000287">
    <property type="term" value="F:magnesium ion binding"/>
    <property type="evidence" value="ECO:0007669"/>
    <property type="project" value="TreeGrafter"/>
</dbReference>
<dbReference type="PANTHER" id="PTHR10000:SF8">
    <property type="entry name" value="HAD SUPERFAMILY HYDROLASE-LIKE, TYPE 3"/>
    <property type="match status" value="1"/>
</dbReference>
<evidence type="ECO:0008006" key="3">
    <source>
        <dbReference type="Google" id="ProtNLM"/>
    </source>
</evidence>
<dbReference type="Proteomes" id="UP000061546">
    <property type="component" value="Chromosome"/>
</dbReference>
<proteinExistence type="predicted"/>
<evidence type="ECO:0000313" key="2">
    <source>
        <dbReference type="Proteomes" id="UP000061546"/>
    </source>
</evidence>
<accession>A0A0K2LAM0</accession>
<dbReference type="GO" id="GO:0016791">
    <property type="term" value="F:phosphatase activity"/>
    <property type="evidence" value="ECO:0007669"/>
    <property type="project" value="TreeGrafter"/>
</dbReference>
<sequence>MIKHIFSDMDGTLLQSNCKISENNVQVIKDSQIPFTLVSARSPREMVETIDKLDLQEPQIAFNGGLIFQQTAQGKKILQSEPIAADGIKQVLTILKQEFPDVSCSLYDLDNWYVEKIDKGIEYEASACDFEPIVTDFVSLLKQDDLKIFKIMLISFDLQEMKAMNEKLAYLNSGDVTVTQSAENYLEITHRLAQKSRGIKYIQDLENLEKDDMAAFGDGYNDLVMLKQVGTPIVMDNALPGVKDYAKFITKDNDHDGVAFGIQKYLSSKSSI</sequence>
<organism evidence="1 2">
    <name type="scientific">Companilactobacillus heilongjiangensis</name>
    <dbReference type="NCBI Taxonomy" id="1074467"/>
    <lineage>
        <taxon>Bacteria</taxon>
        <taxon>Bacillati</taxon>
        <taxon>Bacillota</taxon>
        <taxon>Bacilli</taxon>
        <taxon>Lactobacillales</taxon>
        <taxon>Lactobacillaceae</taxon>
        <taxon>Companilactobacillus</taxon>
    </lineage>
</organism>
<protein>
    <recommendedName>
        <fullName evidence="3">Hydrolase</fullName>
    </recommendedName>
</protein>
<dbReference type="EMBL" id="CP012559">
    <property type="protein sequence ID" value="ALB28315.1"/>
    <property type="molecule type" value="Genomic_DNA"/>
</dbReference>
<dbReference type="Gene3D" id="3.40.50.1000">
    <property type="entry name" value="HAD superfamily/HAD-like"/>
    <property type="match status" value="1"/>
</dbReference>
<dbReference type="RefSeq" id="WP_048699317.1">
    <property type="nucleotide sequence ID" value="NZ_BJDV01000007.1"/>
</dbReference>